<dbReference type="CDD" id="cd14279">
    <property type="entry name" value="CUE"/>
    <property type="match status" value="1"/>
</dbReference>
<dbReference type="InterPro" id="IPR049730">
    <property type="entry name" value="SNF2/RAD54-like_C"/>
</dbReference>
<reference evidence="5 6" key="1">
    <citation type="submission" date="2022-12" db="EMBL/GenBank/DDBJ databases">
        <title>Chromosome-level genome of Tegillarca granosa.</title>
        <authorList>
            <person name="Kim J."/>
        </authorList>
    </citation>
    <scope>NUCLEOTIDE SEQUENCE [LARGE SCALE GENOMIC DNA]</scope>
    <source>
        <strain evidence="5">Teg-2019</strain>
        <tissue evidence="5">Adductor muscle</tissue>
    </source>
</reference>
<dbReference type="InterPro" id="IPR014001">
    <property type="entry name" value="Helicase_ATP-bd"/>
</dbReference>
<sequence>MSSLNTLLKYRFVRKSSDKLKKSDSFGSDQDSNSLSNDSFQWKSGDSNTSSKVIPGVDSSQLRTEFSYDSQNSESILAPTKYRQNYQNSTNSISRRMSQEDSEVSSSSESVVHKQWNNDVAEIIPVINIESDSNSPKVVPETPASELQSPGSPLLGKKNKGPQRIIIDDSDDDEDDMCSKESSSCSKESSPWMSKEQGNQLTNGDVPGPFNRRKSKNIPLKDLSDSDEDPMSASESSFYEQLSGEQQQKCNQLRQMFPQYCRTRLASVLKDSDWEVDIAADTLISSGSPVKIVNLKTSPNFGKTKKKRVMRLESSDSEMVSPPRKRVRPLESSESQETEVDSQATEIYSPSQSSVVDDSTKEERIKFLSGAFAGKSRRELYKALDENNWDVERATTILSKAADKDDQNMIDAMDDEGEDYESGDEGANSDDSLEDEGAKSQKEIILSFFEESTLEELMGTPGCSKKKAELIMSCRPFETWERLVEKFMTTKGLSYDVISGCKEIIHVRNVINTLMVKCEKISDEMGSVVAYLTRKAEEMGDDEFDDAIQITKQPKLLNESLTLKPYQMVGLNWLRIMHTQDLNGILADEMGLGKTIQTIAFLAHLLEEGDDGPHVIIVPSSTIENWIRELDTWCPTLNTIVYYGSQEERRSIRQSFLYDDAECNVLLTTYNMATGGVEDRSLFKKFEFHYAVFDEGHMLKNMSSLRYQNLMKINAERRLLLTGTPLQNNLLELMSLLCFVMPNMFIGKTDHLKKMFTMITVLEQLPKKHEEVVYCQMIPDQQEIYNKLVKKFSKELRDHKDQQDYKGGSSMLMQLRKVANHPLLVRHAYDDKTLHKMSKAIAKKDRVVIFSQFTMMMDIMEEFFKMSNYRYIRLDGSTPVVDRQQLIDQFNTDESIFIFMISTRAGGLGINLTSANVAIIHDIDFNPYNDKQAEDRIHRVGQTREVRVIRLVSKGTVEEAMLRCAQEKLKLEKDVTADEDDAENVRDVVSLLKEALGDGNV</sequence>
<dbReference type="Pfam" id="PF00176">
    <property type="entry name" value="SNF2-rel_dom"/>
    <property type="match status" value="1"/>
</dbReference>
<dbReference type="Gene3D" id="3.40.50.10810">
    <property type="entry name" value="Tandem AAA-ATPase domain"/>
    <property type="match status" value="1"/>
</dbReference>
<dbReference type="Pfam" id="PF00271">
    <property type="entry name" value="Helicase_C"/>
    <property type="match status" value="1"/>
</dbReference>
<feature type="compositionally biased region" description="Polar residues" evidence="2">
    <location>
        <begin position="40"/>
        <end position="75"/>
    </location>
</feature>
<dbReference type="CDD" id="cd18793">
    <property type="entry name" value="SF2_C_SNF"/>
    <property type="match status" value="1"/>
</dbReference>
<proteinExistence type="predicted"/>
<dbReference type="InterPro" id="IPR027417">
    <property type="entry name" value="P-loop_NTPase"/>
</dbReference>
<feature type="region of interest" description="Disordered" evidence="2">
    <location>
        <begin position="304"/>
        <end position="360"/>
    </location>
</feature>
<dbReference type="PROSITE" id="PS51194">
    <property type="entry name" value="HELICASE_CTER"/>
    <property type="match status" value="1"/>
</dbReference>
<dbReference type="SUPFAM" id="SSF46934">
    <property type="entry name" value="UBA-like"/>
    <property type="match status" value="2"/>
</dbReference>
<dbReference type="Proteomes" id="UP001217089">
    <property type="component" value="Unassembled WGS sequence"/>
</dbReference>
<evidence type="ECO:0000259" key="3">
    <source>
        <dbReference type="PROSITE" id="PS51192"/>
    </source>
</evidence>
<keyword evidence="6" id="KW-1185">Reference proteome</keyword>
<comment type="caution">
    <text evidence="5">The sequence shown here is derived from an EMBL/GenBank/DDBJ whole genome shotgun (WGS) entry which is preliminary data.</text>
</comment>
<dbReference type="InterPro" id="IPR001650">
    <property type="entry name" value="Helicase_C-like"/>
</dbReference>
<feature type="compositionally biased region" description="Low complexity" evidence="2">
    <location>
        <begin position="180"/>
        <end position="190"/>
    </location>
</feature>
<dbReference type="InterPro" id="IPR009060">
    <property type="entry name" value="UBA-like_sf"/>
</dbReference>
<organism evidence="5 6">
    <name type="scientific">Tegillarca granosa</name>
    <name type="common">Malaysian cockle</name>
    <name type="synonym">Anadara granosa</name>
    <dbReference type="NCBI Taxonomy" id="220873"/>
    <lineage>
        <taxon>Eukaryota</taxon>
        <taxon>Metazoa</taxon>
        <taxon>Spiralia</taxon>
        <taxon>Lophotrochozoa</taxon>
        <taxon>Mollusca</taxon>
        <taxon>Bivalvia</taxon>
        <taxon>Autobranchia</taxon>
        <taxon>Pteriomorphia</taxon>
        <taxon>Arcoida</taxon>
        <taxon>Arcoidea</taxon>
        <taxon>Arcidae</taxon>
        <taxon>Tegillarca</taxon>
    </lineage>
</organism>
<dbReference type="SMART" id="SM00165">
    <property type="entry name" value="UBA"/>
    <property type="match status" value="2"/>
</dbReference>
<dbReference type="EMBL" id="JARBDR010000337">
    <property type="protein sequence ID" value="KAJ8315230.1"/>
    <property type="molecule type" value="Genomic_DNA"/>
</dbReference>
<feature type="compositionally biased region" description="Polar residues" evidence="2">
    <location>
        <begin position="341"/>
        <end position="357"/>
    </location>
</feature>
<evidence type="ECO:0000313" key="6">
    <source>
        <dbReference type="Proteomes" id="UP001217089"/>
    </source>
</evidence>
<accession>A0ABQ9FD41</accession>
<dbReference type="InterPro" id="IPR038718">
    <property type="entry name" value="SNF2-like_sf"/>
</dbReference>
<dbReference type="SUPFAM" id="SSF52540">
    <property type="entry name" value="P-loop containing nucleoside triphosphate hydrolases"/>
    <property type="match status" value="2"/>
</dbReference>
<dbReference type="SMART" id="SM00490">
    <property type="entry name" value="HELICc"/>
    <property type="match status" value="1"/>
</dbReference>
<dbReference type="CDD" id="cd17998">
    <property type="entry name" value="DEXHc_SMARCAD1"/>
    <property type="match status" value="1"/>
</dbReference>
<feature type="compositionally biased region" description="Polar residues" evidence="2">
    <location>
        <begin position="82"/>
        <end position="96"/>
    </location>
</feature>
<dbReference type="InterPro" id="IPR015940">
    <property type="entry name" value="UBA"/>
</dbReference>
<dbReference type="SMART" id="SM00487">
    <property type="entry name" value="DEXDc"/>
    <property type="match status" value="1"/>
</dbReference>
<feature type="compositionally biased region" description="Low complexity" evidence="2">
    <location>
        <begin position="28"/>
        <end position="39"/>
    </location>
</feature>
<feature type="domain" description="Helicase C-terminal" evidence="4">
    <location>
        <begin position="833"/>
        <end position="989"/>
    </location>
</feature>
<dbReference type="InterPro" id="IPR000330">
    <property type="entry name" value="SNF2_N"/>
</dbReference>
<feature type="domain" description="Helicase ATP-binding" evidence="3">
    <location>
        <begin position="575"/>
        <end position="743"/>
    </location>
</feature>
<feature type="region of interest" description="Disordered" evidence="2">
    <location>
        <begin position="17"/>
        <end position="111"/>
    </location>
</feature>
<feature type="region of interest" description="Disordered" evidence="2">
    <location>
        <begin position="414"/>
        <end position="436"/>
    </location>
</feature>
<evidence type="ECO:0000256" key="2">
    <source>
        <dbReference type="SAM" id="MobiDB-lite"/>
    </source>
</evidence>
<dbReference type="PANTHER" id="PTHR10799">
    <property type="entry name" value="SNF2/RAD54 HELICASE FAMILY"/>
    <property type="match status" value="1"/>
</dbReference>
<gene>
    <name evidence="5" type="ORF">KUTeg_007380</name>
</gene>
<feature type="region of interest" description="Disordered" evidence="2">
    <location>
        <begin position="132"/>
        <end position="234"/>
    </location>
</feature>
<evidence type="ECO:0000259" key="4">
    <source>
        <dbReference type="PROSITE" id="PS51194"/>
    </source>
</evidence>
<evidence type="ECO:0008006" key="7">
    <source>
        <dbReference type="Google" id="ProtNLM"/>
    </source>
</evidence>
<dbReference type="PROSITE" id="PS51192">
    <property type="entry name" value="HELICASE_ATP_BIND_1"/>
    <property type="match status" value="1"/>
</dbReference>
<protein>
    <recommendedName>
        <fullName evidence="7">SWI/SNF-related matrix-associated actin-dependent regulator of chromatin subfamily A containing DEAD/H box 1</fullName>
    </recommendedName>
</protein>
<keyword evidence="1" id="KW-0378">Hydrolase</keyword>
<dbReference type="Gene3D" id="3.40.50.300">
    <property type="entry name" value="P-loop containing nucleotide triphosphate hydrolases"/>
    <property type="match status" value="1"/>
</dbReference>
<evidence type="ECO:0000313" key="5">
    <source>
        <dbReference type="EMBL" id="KAJ8315230.1"/>
    </source>
</evidence>
<evidence type="ECO:0000256" key="1">
    <source>
        <dbReference type="ARBA" id="ARBA00022801"/>
    </source>
</evidence>
<feature type="compositionally biased region" description="Acidic residues" evidence="2">
    <location>
        <begin position="414"/>
        <end position="435"/>
    </location>
</feature>
<name>A0ABQ9FD41_TEGGR</name>